<protein>
    <submittedName>
        <fullName evidence="6">ABC transporter ATP-binding protein</fullName>
    </submittedName>
</protein>
<dbReference type="PANTHER" id="PTHR42781">
    <property type="entry name" value="SPERMIDINE/PUTRESCINE IMPORT ATP-BINDING PROTEIN POTA"/>
    <property type="match status" value="1"/>
</dbReference>
<organism evidence="6 7">
    <name type="scientific">Streptomyces spongiae</name>
    <dbReference type="NCBI Taxonomy" id="565072"/>
    <lineage>
        <taxon>Bacteria</taxon>
        <taxon>Bacillati</taxon>
        <taxon>Actinomycetota</taxon>
        <taxon>Actinomycetes</taxon>
        <taxon>Kitasatosporales</taxon>
        <taxon>Streptomycetaceae</taxon>
        <taxon>Streptomyces</taxon>
    </lineage>
</organism>
<feature type="region of interest" description="Disordered" evidence="4">
    <location>
        <begin position="362"/>
        <end position="381"/>
    </location>
</feature>
<dbReference type="SMART" id="SM00382">
    <property type="entry name" value="AAA"/>
    <property type="match status" value="1"/>
</dbReference>
<dbReference type="Gene3D" id="3.40.50.300">
    <property type="entry name" value="P-loop containing nucleotide triphosphate hydrolases"/>
    <property type="match status" value="1"/>
</dbReference>
<feature type="domain" description="ABC transporter" evidence="5">
    <location>
        <begin position="9"/>
        <end position="239"/>
    </location>
</feature>
<comment type="caution">
    <text evidence="6">The sequence shown here is derived from an EMBL/GenBank/DDBJ whole genome shotgun (WGS) entry which is preliminary data.</text>
</comment>
<dbReference type="AlphaFoldDB" id="A0A5N8XB77"/>
<dbReference type="InterPro" id="IPR013611">
    <property type="entry name" value="Transp-assoc_OB_typ2"/>
</dbReference>
<dbReference type="InterPro" id="IPR003593">
    <property type="entry name" value="AAA+_ATPase"/>
</dbReference>
<evidence type="ECO:0000313" key="7">
    <source>
        <dbReference type="Proteomes" id="UP000400924"/>
    </source>
</evidence>
<name>A0A5N8XB77_9ACTN</name>
<dbReference type="PANTHER" id="PTHR42781:SF4">
    <property type="entry name" value="SPERMIDINE_PUTRESCINE IMPORT ATP-BINDING PROTEIN POTA"/>
    <property type="match status" value="1"/>
</dbReference>
<dbReference type="PROSITE" id="PS50893">
    <property type="entry name" value="ABC_TRANSPORTER_2"/>
    <property type="match status" value="1"/>
</dbReference>
<dbReference type="GO" id="GO:0005524">
    <property type="term" value="F:ATP binding"/>
    <property type="evidence" value="ECO:0007669"/>
    <property type="project" value="UniProtKB-KW"/>
</dbReference>
<dbReference type="SUPFAM" id="SSF52540">
    <property type="entry name" value="P-loop containing nucleoside triphosphate hydrolases"/>
    <property type="match status" value="1"/>
</dbReference>
<evidence type="ECO:0000313" key="6">
    <source>
        <dbReference type="EMBL" id="MPY56396.1"/>
    </source>
</evidence>
<dbReference type="InterPro" id="IPR003439">
    <property type="entry name" value="ABC_transporter-like_ATP-bd"/>
</dbReference>
<dbReference type="GO" id="GO:0022857">
    <property type="term" value="F:transmembrane transporter activity"/>
    <property type="evidence" value="ECO:0007669"/>
    <property type="project" value="InterPro"/>
</dbReference>
<evidence type="ECO:0000256" key="2">
    <source>
        <dbReference type="ARBA" id="ARBA00022741"/>
    </source>
</evidence>
<dbReference type="Gene3D" id="2.40.50.100">
    <property type="match status" value="1"/>
</dbReference>
<dbReference type="InterPro" id="IPR027417">
    <property type="entry name" value="P-loop_NTPase"/>
</dbReference>
<evidence type="ECO:0000256" key="1">
    <source>
        <dbReference type="ARBA" id="ARBA00022448"/>
    </source>
</evidence>
<dbReference type="FunFam" id="3.40.50.300:FF:000133">
    <property type="entry name" value="Spermidine/putrescine import ATP-binding protein PotA"/>
    <property type="match status" value="1"/>
</dbReference>
<sequence>MTTNYGVGVELRGLTKRYGDVTALDGIDLTIAPGEFMTFLGPSGSGKTTTLNLIAGFVEPDAGHIVVGDRQLVGVPPHRRNIGVVFQNYALFPHLRVEDNVAFPLRERRMKKADVTRKVGEILEVVGLSHLARRSPRELSGGQQQRVALARALVFDPQLLLLDEPLGALDKRLREDLQLEIKRIHNEVGVTFVFVTHDQEEALVMSNRIAVFNNGALEQVATSSELYERPRTLFAAQFLGDSNVLRGPLQRRGDRLVLQSGTLSVEVPGHGGADPAVNEAALVVRPEKMRVRPHGHAVSPTDNSLVADVVDVIYLGGRRRLVLEGAGQKFLVDEMAPEEQYAHGDRVVLSWRIDAGILVDVHPGGSTPSADAPPSLERATL</sequence>
<dbReference type="EMBL" id="VJZC01000014">
    <property type="protein sequence ID" value="MPY56396.1"/>
    <property type="molecule type" value="Genomic_DNA"/>
</dbReference>
<dbReference type="GO" id="GO:0043190">
    <property type="term" value="C:ATP-binding cassette (ABC) transporter complex"/>
    <property type="evidence" value="ECO:0007669"/>
    <property type="project" value="InterPro"/>
</dbReference>
<dbReference type="InterPro" id="IPR008995">
    <property type="entry name" value="Mo/tungstate-bd_C_term_dom"/>
</dbReference>
<dbReference type="InterPro" id="IPR017871">
    <property type="entry name" value="ABC_transporter-like_CS"/>
</dbReference>
<dbReference type="PROSITE" id="PS00211">
    <property type="entry name" value="ABC_TRANSPORTER_1"/>
    <property type="match status" value="1"/>
</dbReference>
<evidence type="ECO:0000256" key="4">
    <source>
        <dbReference type="SAM" id="MobiDB-lite"/>
    </source>
</evidence>
<evidence type="ECO:0000256" key="3">
    <source>
        <dbReference type="ARBA" id="ARBA00022840"/>
    </source>
</evidence>
<dbReference type="InterPro" id="IPR050093">
    <property type="entry name" value="ABC_SmlMolc_Importer"/>
</dbReference>
<dbReference type="Pfam" id="PF00005">
    <property type="entry name" value="ABC_tran"/>
    <property type="match status" value="1"/>
</dbReference>
<gene>
    <name evidence="6" type="ORF">FNH08_04175</name>
</gene>
<dbReference type="GO" id="GO:0016887">
    <property type="term" value="F:ATP hydrolysis activity"/>
    <property type="evidence" value="ECO:0007669"/>
    <property type="project" value="InterPro"/>
</dbReference>
<accession>A0A5N8XB77</accession>
<keyword evidence="3 6" id="KW-0067">ATP-binding</keyword>
<reference evidence="6 7" key="1">
    <citation type="submission" date="2019-07" db="EMBL/GenBank/DDBJ databases">
        <title>New species of Amycolatopsis and Streptomyces.</title>
        <authorList>
            <person name="Duangmal K."/>
            <person name="Teo W.F.A."/>
            <person name="Lipun K."/>
        </authorList>
    </citation>
    <scope>NUCLEOTIDE SEQUENCE [LARGE SCALE GENOMIC DNA]</scope>
    <source>
        <strain evidence="6 7">NBRC 106415</strain>
    </source>
</reference>
<dbReference type="RefSeq" id="WP_152769864.1">
    <property type="nucleotide sequence ID" value="NZ_VJZC01000014.1"/>
</dbReference>
<evidence type="ECO:0000259" key="5">
    <source>
        <dbReference type="PROSITE" id="PS50893"/>
    </source>
</evidence>
<dbReference type="SUPFAM" id="SSF50331">
    <property type="entry name" value="MOP-like"/>
    <property type="match status" value="1"/>
</dbReference>
<dbReference type="OrthoDB" id="9802264at2"/>
<keyword evidence="7" id="KW-1185">Reference proteome</keyword>
<proteinExistence type="predicted"/>
<keyword evidence="2" id="KW-0547">Nucleotide-binding</keyword>
<dbReference type="Proteomes" id="UP000400924">
    <property type="component" value="Unassembled WGS sequence"/>
</dbReference>
<keyword evidence="1" id="KW-0813">Transport</keyword>
<dbReference type="Pfam" id="PF08402">
    <property type="entry name" value="TOBE_2"/>
    <property type="match status" value="1"/>
</dbReference>